<dbReference type="InterPro" id="IPR003594">
    <property type="entry name" value="HATPase_dom"/>
</dbReference>
<dbReference type="InterPro" id="IPR050482">
    <property type="entry name" value="Sensor_HK_TwoCompSys"/>
</dbReference>
<keyword evidence="10" id="KW-1185">Reference proteome</keyword>
<feature type="coiled-coil region" evidence="6">
    <location>
        <begin position="395"/>
        <end position="429"/>
    </location>
</feature>
<keyword evidence="6" id="KW-0175">Coiled coil</keyword>
<feature type="transmembrane region" description="Helical" evidence="7">
    <location>
        <begin position="170"/>
        <end position="194"/>
    </location>
</feature>
<evidence type="ECO:0000256" key="3">
    <source>
        <dbReference type="ARBA" id="ARBA00022679"/>
    </source>
</evidence>
<dbReference type="CDD" id="cd16917">
    <property type="entry name" value="HATPase_UhpB-NarQ-NarX-like"/>
    <property type="match status" value="1"/>
</dbReference>
<protein>
    <recommendedName>
        <fullName evidence="2">histidine kinase</fullName>
        <ecNumber evidence="2">2.7.13.3</ecNumber>
    </recommendedName>
</protein>
<feature type="transmembrane region" description="Helical" evidence="7">
    <location>
        <begin position="364"/>
        <end position="381"/>
    </location>
</feature>
<keyword evidence="3" id="KW-0808">Transferase</keyword>
<feature type="transmembrane region" description="Helical" evidence="7">
    <location>
        <begin position="304"/>
        <end position="321"/>
    </location>
</feature>
<dbReference type="AlphaFoldDB" id="A0A9X1VRD6"/>
<dbReference type="Gene3D" id="3.30.565.10">
    <property type="entry name" value="Histidine kinase-like ATPase, C-terminal domain"/>
    <property type="match status" value="1"/>
</dbReference>
<dbReference type="Pfam" id="PF02518">
    <property type="entry name" value="HATPase_c"/>
    <property type="match status" value="1"/>
</dbReference>
<evidence type="ECO:0000256" key="5">
    <source>
        <dbReference type="ARBA" id="ARBA00023012"/>
    </source>
</evidence>
<organism evidence="9 10">
    <name type="scientific">Variovorax terrae</name>
    <dbReference type="NCBI Taxonomy" id="2923278"/>
    <lineage>
        <taxon>Bacteria</taxon>
        <taxon>Pseudomonadati</taxon>
        <taxon>Pseudomonadota</taxon>
        <taxon>Betaproteobacteria</taxon>
        <taxon>Burkholderiales</taxon>
        <taxon>Comamonadaceae</taxon>
        <taxon>Variovorax</taxon>
    </lineage>
</organism>
<evidence type="ECO:0000256" key="4">
    <source>
        <dbReference type="ARBA" id="ARBA00022777"/>
    </source>
</evidence>
<feature type="transmembrane region" description="Helical" evidence="7">
    <location>
        <begin position="272"/>
        <end position="292"/>
    </location>
</feature>
<evidence type="ECO:0000256" key="6">
    <source>
        <dbReference type="SAM" id="Coils"/>
    </source>
</evidence>
<evidence type="ECO:0000256" key="2">
    <source>
        <dbReference type="ARBA" id="ARBA00012438"/>
    </source>
</evidence>
<dbReference type="PANTHER" id="PTHR24421:SF10">
    <property type="entry name" value="NITRATE_NITRITE SENSOR PROTEIN NARQ"/>
    <property type="match status" value="1"/>
</dbReference>
<sequence>MNFRAIKAGGWLLFLWLALALGARAEIQELRQARAAITVDGTTELTTVALPYHWDRHHPGQQGIATFEVAFSMPGEPAVPYAVYFPRLGNAYEIWLNGTLLQRNGDLARFNSSDYGKAPRYVEVPPQLLQKQNLFRINIRADGGRRGGLAAPVVGPDEDVRELYVADYRWQVAGSLAVVVLSLLVGIVALMLWLTQSDPAQRGWRKRDSLYLYAGLAELAWALRIGDKLIENPPMSWLGWGPLMTACAACWLCSMALFCVKVAGWDDRSRLGWWKGGLLLFFLAGTVIGVAAQYGHQPLLLTTYYAVASAWCIPFALVYMARAVRPGARRAHVLVALALLANVLTGLRDLVVFRMSDSFGDNSWLRYSSMLFGLMLGYIAITRFRAASVQVRDLMANLAARVAQKEAELAQTYQRVEQLAREQERASERSRILRDMHDGVGSHISAAIRQLQSGRASNEAVLLTLRDSLDQLKLSIDAMNLPAGDVTALLANLRYRLEPRFAASDIELQWDVDLLDPLQGLDAGAMRQLQFMVFEALSNVLQHAQASVLRIEARVAGAQVHLRLIDNGRGFDTTRPPRKGLLSLRERAQAIGAALVIRSAGGGTEVEIRLPG</sequence>
<keyword evidence="4 9" id="KW-0418">Kinase</keyword>
<evidence type="ECO:0000256" key="1">
    <source>
        <dbReference type="ARBA" id="ARBA00000085"/>
    </source>
</evidence>
<keyword evidence="7" id="KW-0812">Transmembrane</keyword>
<accession>A0A9X1VRD6</accession>
<dbReference type="GO" id="GO:0004673">
    <property type="term" value="F:protein histidine kinase activity"/>
    <property type="evidence" value="ECO:0007669"/>
    <property type="project" value="UniProtKB-EC"/>
</dbReference>
<evidence type="ECO:0000313" key="9">
    <source>
        <dbReference type="EMBL" id="MCJ0761995.1"/>
    </source>
</evidence>
<dbReference type="EMBL" id="JALGBI010000001">
    <property type="protein sequence ID" value="MCJ0761995.1"/>
    <property type="molecule type" value="Genomic_DNA"/>
</dbReference>
<evidence type="ECO:0000256" key="7">
    <source>
        <dbReference type="SAM" id="Phobius"/>
    </source>
</evidence>
<evidence type="ECO:0000313" key="10">
    <source>
        <dbReference type="Proteomes" id="UP001139447"/>
    </source>
</evidence>
<feature type="transmembrane region" description="Helical" evidence="7">
    <location>
        <begin position="333"/>
        <end position="352"/>
    </location>
</feature>
<evidence type="ECO:0000259" key="8">
    <source>
        <dbReference type="Pfam" id="PF02518"/>
    </source>
</evidence>
<reference evidence="9" key="1">
    <citation type="submission" date="2022-03" db="EMBL/GenBank/DDBJ databases">
        <authorList>
            <person name="Woo C.Y."/>
        </authorList>
    </citation>
    <scope>NUCLEOTIDE SEQUENCE</scope>
    <source>
        <strain evidence="9">CYS-02</strain>
    </source>
</reference>
<dbReference type="Gene3D" id="1.20.5.1930">
    <property type="match status" value="1"/>
</dbReference>
<dbReference type="InterPro" id="IPR036890">
    <property type="entry name" value="HATPase_C_sf"/>
</dbReference>
<dbReference type="Proteomes" id="UP001139447">
    <property type="component" value="Unassembled WGS sequence"/>
</dbReference>
<keyword evidence="7" id="KW-1133">Transmembrane helix</keyword>
<dbReference type="RefSeq" id="WP_243303851.1">
    <property type="nucleotide sequence ID" value="NZ_JALGBI010000001.1"/>
</dbReference>
<dbReference type="PANTHER" id="PTHR24421">
    <property type="entry name" value="NITRATE/NITRITE SENSOR PROTEIN NARX-RELATED"/>
    <property type="match status" value="1"/>
</dbReference>
<gene>
    <name evidence="9" type="ORF">MMF98_02110</name>
</gene>
<name>A0A9X1VRD6_9BURK</name>
<comment type="catalytic activity">
    <reaction evidence="1">
        <text>ATP + protein L-histidine = ADP + protein N-phospho-L-histidine.</text>
        <dbReference type="EC" id="2.7.13.3"/>
    </reaction>
</comment>
<dbReference type="SUPFAM" id="SSF55874">
    <property type="entry name" value="ATPase domain of HSP90 chaperone/DNA topoisomerase II/histidine kinase"/>
    <property type="match status" value="1"/>
</dbReference>
<feature type="domain" description="Histidine kinase/HSP90-like ATPase" evidence="8">
    <location>
        <begin position="527"/>
        <end position="611"/>
    </location>
</feature>
<keyword evidence="7" id="KW-0472">Membrane</keyword>
<comment type="caution">
    <text evidence="9">The sequence shown here is derived from an EMBL/GenBank/DDBJ whole genome shotgun (WGS) entry which is preliminary data.</text>
</comment>
<feature type="transmembrane region" description="Helical" evidence="7">
    <location>
        <begin position="238"/>
        <end position="260"/>
    </location>
</feature>
<proteinExistence type="predicted"/>
<dbReference type="EC" id="2.7.13.3" evidence="2"/>
<dbReference type="Gene3D" id="2.60.120.260">
    <property type="entry name" value="Galactose-binding domain-like"/>
    <property type="match status" value="1"/>
</dbReference>
<dbReference type="GO" id="GO:0000160">
    <property type="term" value="P:phosphorelay signal transduction system"/>
    <property type="evidence" value="ECO:0007669"/>
    <property type="project" value="UniProtKB-KW"/>
</dbReference>
<keyword evidence="5" id="KW-0902">Two-component regulatory system</keyword>